<dbReference type="InterPro" id="IPR001387">
    <property type="entry name" value="Cro/C1-type_HTH"/>
</dbReference>
<evidence type="ECO:0000313" key="2">
    <source>
        <dbReference type="EMBL" id="USG64034.1"/>
    </source>
</evidence>
<dbReference type="Pfam" id="PF13560">
    <property type="entry name" value="HTH_31"/>
    <property type="match status" value="1"/>
</dbReference>
<dbReference type="InterPro" id="IPR010982">
    <property type="entry name" value="Lambda_DNA-bd_dom_sf"/>
</dbReference>
<evidence type="ECO:0000313" key="3">
    <source>
        <dbReference type="Proteomes" id="UP001056500"/>
    </source>
</evidence>
<reference evidence="2" key="1">
    <citation type="submission" date="2022-06" db="EMBL/GenBank/DDBJ databases">
        <title>Genome sequencing of Brevibacillus sp. BB3-R1.</title>
        <authorList>
            <person name="Heo J."/>
            <person name="Lee D."/>
            <person name="Won M."/>
            <person name="Han B.-H."/>
            <person name="Hong S.-B."/>
            <person name="Kwon S.-W."/>
        </authorList>
    </citation>
    <scope>NUCLEOTIDE SEQUENCE</scope>
    <source>
        <strain evidence="2">BB3-R1</strain>
    </source>
</reference>
<dbReference type="SUPFAM" id="SSF47413">
    <property type="entry name" value="lambda repressor-like DNA-binding domains"/>
    <property type="match status" value="1"/>
</dbReference>
<gene>
    <name evidence="2" type="ORF">NDK47_17950</name>
</gene>
<dbReference type="EMBL" id="CP098755">
    <property type="protein sequence ID" value="USG64034.1"/>
    <property type="molecule type" value="Genomic_DNA"/>
</dbReference>
<dbReference type="CDD" id="cd00093">
    <property type="entry name" value="HTH_XRE"/>
    <property type="match status" value="1"/>
</dbReference>
<feature type="domain" description="HTH cro/C1-type" evidence="1">
    <location>
        <begin position="7"/>
        <end position="61"/>
    </location>
</feature>
<evidence type="ECO:0000259" key="1">
    <source>
        <dbReference type="PROSITE" id="PS50943"/>
    </source>
</evidence>
<proteinExistence type="predicted"/>
<protein>
    <submittedName>
        <fullName evidence="2">Helix-turn-helix domain-containing protein</fullName>
    </submittedName>
</protein>
<organism evidence="2 3">
    <name type="scientific">Brevibacillus ruminantium</name>
    <dbReference type="NCBI Taxonomy" id="2950604"/>
    <lineage>
        <taxon>Bacteria</taxon>
        <taxon>Bacillati</taxon>
        <taxon>Bacillota</taxon>
        <taxon>Bacilli</taxon>
        <taxon>Bacillales</taxon>
        <taxon>Paenibacillaceae</taxon>
        <taxon>Brevibacillus</taxon>
    </lineage>
</organism>
<accession>A0ABY4WB95</accession>
<name>A0ABY4WB95_9BACL</name>
<keyword evidence="3" id="KW-1185">Reference proteome</keyword>
<dbReference type="PROSITE" id="PS50943">
    <property type="entry name" value="HTH_CROC1"/>
    <property type="match status" value="1"/>
</dbReference>
<sequence length="88" mass="9987">MKVGAIMQACRERAGLTQEQLAVMLNRSQSCISKLEDDKKTWDIPTFLNWIDATGAKEVAVAFFLGMDGLTIMQQFFTTGIMLTYWLF</sequence>
<dbReference type="Proteomes" id="UP001056500">
    <property type="component" value="Chromosome"/>
</dbReference>
<dbReference type="RefSeq" id="WP_251871125.1">
    <property type="nucleotide sequence ID" value="NZ_CP098755.1"/>
</dbReference>
<dbReference type="Gene3D" id="1.10.260.40">
    <property type="entry name" value="lambda repressor-like DNA-binding domains"/>
    <property type="match status" value="1"/>
</dbReference>